<dbReference type="InterPro" id="IPR045234">
    <property type="entry name" value="Unkempt-like"/>
</dbReference>
<name>A0A811NH36_9POAL</name>
<sequence length="203" mass="22753">MAMTGLHRAPSTTSRDRHGGTRQNGGGRNEDPLNWCAWAHQGHRLWVGMPDSFWVYTYKVERCPFPGNHVWMSCPYAHRGERAHRRDPSRFLYATASCPEYEESKRQLQPAGSNAPPTCSRGLRCSYAHGIFETLMHPTRLRTVMCDGGTDCPCSMCFFAHCLALRRREDDEVPLVIFPATPPAAGLRPARAPRPPASVSSRS</sequence>
<protein>
    <recommendedName>
        <fullName evidence="6">AtC3H23-like CCCH zinc finger domain-containing protein</fullName>
    </recommendedName>
</protein>
<dbReference type="PANTHER" id="PTHR14493">
    <property type="entry name" value="UNKEMPT FAMILY MEMBER"/>
    <property type="match status" value="1"/>
</dbReference>
<organism evidence="7 8">
    <name type="scientific">Miscanthus lutarioriparius</name>
    <dbReference type="NCBI Taxonomy" id="422564"/>
    <lineage>
        <taxon>Eukaryota</taxon>
        <taxon>Viridiplantae</taxon>
        <taxon>Streptophyta</taxon>
        <taxon>Embryophyta</taxon>
        <taxon>Tracheophyta</taxon>
        <taxon>Spermatophyta</taxon>
        <taxon>Magnoliopsida</taxon>
        <taxon>Liliopsida</taxon>
        <taxon>Poales</taxon>
        <taxon>Poaceae</taxon>
        <taxon>PACMAD clade</taxon>
        <taxon>Panicoideae</taxon>
        <taxon>Andropogonodae</taxon>
        <taxon>Andropogoneae</taxon>
        <taxon>Saccharinae</taxon>
        <taxon>Miscanthus</taxon>
    </lineage>
</organism>
<keyword evidence="8" id="KW-1185">Reference proteome</keyword>
<evidence type="ECO:0000259" key="6">
    <source>
        <dbReference type="Pfam" id="PF25512"/>
    </source>
</evidence>
<feature type="domain" description="AtC3H23-like CCCH zinc finger" evidence="6">
    <location>
        <begin position="53"/>
        <end position="85"/>
    </location>
</feature>
<dbReference type="OrthoDB" id="410307at2759"/>
<dbReference type="EMBL" id="CAJGYO010000004">
    <property type="protein sequence ID" value="CAD6222685.1"/>
    <property type="molecule type" value="Genomic_DNA"/>
</dbReference>
<evidence type="ECO:0000256" key="2">
    <source>
        <dbReference type="ARBA" id="ARBA00022771"/>
    </source>
</evidence>
<dbReference type="PANTHER" id="PTHR14493:SF146">
    <property type="entry name" value="OS07G0668600 PROTEIN"/>
    <property type="match status" value="1"/>
</dbReference>
<keyword evidence="2" id="KW-0863">Zinc-finger</keyword>
<keyword evidence="3" id="KW-0862">Zinc</keyword>
<feature type="region of interest" description="Disordered" evidence="5">
    <location>
        <begin position="1"/>
        <end position="28"/>
    </location>
</feature>
<dbReference type="Pfam" id="PF25512">
    <property type="entry name" value="zf-CCCH_AtC3H23"/>
    <property type="match status" value="1"/>
</dbReference>
<evidence type="ECO:0000256" key="4">
    <source>
        <dbReference type="ARBA" id="ARBA00023125"/>
    </source>
</evidence>
<evidence type="ECO:0000256" key="5">
    <source>
        <dbReference type="SAM" id="MobiDB-lite"/>
    </source>
</evidence>
<gene>
    <name evidence="7" type="ORF">NCGR_LOCUS15221</name>
</gene>
<evidence type="ECO:0000313" key="7">
    <source>
        <dbReference type="EMBL" id="CAD6222685.1"/>
    </source>
</evidence>
<evidence type="ECO:0000313" key="8">
    <source>
        <dbReference type="Proteomes" id="UP000604825"/>
    </source>
</evidence>
<dbReference type="InterPro" id="IPR057444">
    <property type="entry name" value="Znf-CCCH_AtC3H23-like"/>
</dbReference>
<feature type="region of interest" description="Disordered" evidence="5">
    <location>
        <begin position="182"/>
        <end position="203"/>
    </location>
</feature>
<keyword evidence="1" id="KW-0479">Metal-binding</keyword>
<dbReference type="AlphaFoldDB" id="A0A811NH36"/>
<reference evidence="7" key="1">
    <citation type="submission" date="2020-10" db="EMBL/GenBank/DDBJ databases">
        <authorList>
            <person name="Han B."/>
            <person name="Lu T."/>
            <person name="Zhao Q."/>
            <person name="Huang X."/>
            <person name="Zhao Y."/>
        </authorList>
    </citation>
    <scope>NUCLEOTIDE SEQUENCE</scope>
</reference>
<dbReference type="GO" id="GO:0008270">
    <property type="term" value="F:zinc ion binding"/>
    <property type="evidence" value="ECO:0007669"/>
    <property type="project" value="UniProtKB-KW"/>
</dbReference>
<proteinExistence type="predicted"/>
<accession>A0A811NH36</accession>
<evidence type="ECO:0000256" key="1">
    <source>
        <dbReference type="ARBA" id="ARBA00022723"/>
    </source>
</evidence>
<keyword evidence="4" id="KW-0238">DNA-binding</keyword>
<evidence type="ECO:0000256" key="3">
    <source>
        <dbReference type="ARBA" id="ARBA00022833"/>
    </source>
</evidence>
<dbReference type="Proteomes" id="UP000604825">
    <property type="component" value="Unassembled WGS sequence"/>
</dbReference>
<comment type="caution">
    <text evidence="7">The sequence shown here is derived from an EMBL/GenBank/DDBJ whole genome shotgun (WGS) entry which is preliminary data.</text>
</comment>
<dbReference type="GO" id="GO:0003677">
    <property type="term" value="F:DNA binding"/>
    <property type="evidence" value="ECO:0007669"/>
    <property type="project" value="UniProtKB-KW"/>
</dbReference>